<dbReference type="RefSeq" id="WP_246549608.1">
    <property type="nucleotide sequence ID" value="NZ_JAHBGB010000046.1"/>
</dbReference>
<name>A0ABW4Z5A4_9HYPH</name>
<evidence type="ECO:0000313" key="1">
    <source>
        <dbReference type="EMBL" id="MFD2143744.1"/>
    </source>
</evidence>
<dbReference type="Pfam" id="PF07215">
    <property type="entry name" value="DUF1419"/>
    <property type="match status" value="1"/>
</dbReference>
<keyword evidence="2" id="KW-1185">Reference proteome</keyword>
<sequence length="211" mass="23943">MTLSIPPIRKVYQGVADRRQMFRMFDRHAQRPNRWQGDDDGALYRGEWFEIGRAEHDHMFEILPPLWMGGDMFAPREFLTGSITSVFFELSIDGRIRHCHGYCDLADRSSPDRMRAAIVERESWPVRAMTQEDRFEDIWSATHDGCRGYAGERWPLCLQGKRTVLCTPGQLDMAVICLMKLKALTLGPRAGTAASRAREARPAATALAVSG</sequence>
<proteinExistence type="predicted"/>
<dbReference type="EMBL" id="JBHUHD010000004">
    <property type="protein sequence ID" value="MFD2143744.1"/>
    <property type="molecule type" value="Genomic_DNA"/>
</dbReference>
<reference evidence="2" key="1">
    <citation type="journal article" date="2019" name="Int. J. Syst. Evol. Microbiol.">
        <title>The Global Catalogue of Microorganisms (GCM) 10K type strain sequencing project: providing services to taxonomists for standard genome sequencing and annotation.</title>
        <authorList>
            <consortium name="The Broad Institute Genomics Platform"/>
            <consortium name="The Broad Institute Genome Sequencing Center for Infectious Disease"/>
            <person name="Wu L."/>
            <person name="Ma J."/>
        </authorList>
    </citation>
    <scope>NUCLEOTIDE SEQUENCE [LARGE SCALE GENOMIC DNA]</scope>
    <source>
        <strain evidence="2">CCM 7435</strain>
    </source>
</reference>
<accession>A0ABW4Z5A4</accession>
<gene>
    <name evidence="1" type="ORF">ACFSNC_25520</name>
</gene>
<dbReference type="InterPro" id="IPR009862">
    <property type="entry name" value="DUF1419"/>
</dbReference>
<comment type="caution">
    <text evidence="1">The sequence shown here is derived from an EMBL/GenBank/DDBJ whole genome shotgun (WGS) entry which is preliminary data.</text>
</comment>
<organism evidence="1 2">
    <name type="scientific">Ancylobacter oerskovii</name>
    <dbReference type="NCBI Taxonomy" id="459519"/>
    <lineage>
        <taxon>Bacteria</taxon>
        <taxon>Pseudomonadati</taxon>
        <taxon>Pseudomonadota</taxon>
        <taxon>Alphaproteobacteria</taxon>
        <taxon>Hyphomicrobiales</taxon>
        <taxon>Xanthobacteraceae</taxon>
        <taxon>Ancylobacter</taxon>
    </lineage>
</organism>
<evidence type="ECO:0000313" key="2">
    <source>
        <dbReference type="Proteomes" id="UP001597299"/>
    </source>
</evidence>
<protein>
    <submittedName>
        <fullName evidence="1">DUF1419 domain-containing protein</fullName>
    </submittedName>
</protein>
<dbReference type="Proteomes" id="UP001597299">
    <property type="component" value="Unassembled WGS sequence"/>
</dbReference>